<reference evidence="2" key="2">
    <citation type="submission" date="2004-02" db="EMBL/GenBank/DDBJ databases">
        <authorList>
            <consortium name="Genoscope"/>
            <consortium name="Whitehead Institute Centre for Genome Research"/>
        </authorList>
    </citation>
    <scope>NUCLEOTIDE SEQUENCE</scope>
</reference>
<protein>
    <submittedName>
        <fullName evidence="2">(spotted green pufferfish) hypothetical protein</fullName>
    </submittedName>
</protein>
<organism evidence="2">
    <name type="scientific">Tetraodon nigroviridis</name>
    <name type="common">Spotted green pufferfish</name>
    <name type="synonym">Chelonodon nigroviridis</name>
    <dbReference type="NCBI Taxonomy" id="99883"/>
    <lineage>
        <taxon>Eukaryota</taxon>
        <taxon>Metazoa</taxon>
        <taxon>Chordata</taxon>
        <taxon>Craniata</taxon>
        <taxon>Vertebrata</taxon>
        <taxon>Euteleostomi</taxon>
        <taxon>Actinopterygii</taxon>
        <taxon>Neopterygii</taxon>
        <taxon>Teleostei</taxon>
        <taxon>Neoteleostei</taxon>
        <taxon>Acanthomorphata</taxon>
        <taxon>Eupercaria</taxon>
        <taxon>Tetraodontiformes</taxon>
        <taxon>Tetradontoidea</taxon>
        <taxon>Tetraodontidae</taxon>
        <taxon>Tetraodon</taxon>
    </lineage>
</organism>
<dbReference type="AlphaFoldDB" id="Q4S2H5"/>
<sequence length="141" mass="15233">MVKGKHARMVAHMLTSHFSPERGDRQVHLLVKPGELITLPSVSSVNFKAMQGEGVGEHWPGQQRSGATPTSLSSALTSPLRQRGGQGRLEEYVWGVEFLAHNFQNVVQDPAAMFAASSQPGGVVWPTVKQGIPHRTPLGCS</sequence>
<proteinExistence type="predicted"/>
<accession>Q4S2H5</accession>
<comment type="caution">
    <text evidence="2">The sequence shown here is derived from an EMBL/GenBank/DDBJ whole genome shotgun (WGS) entry which is preliminary data.</text>
</comment>
<dbReference type="EMBL" id="CAAE01014760">
    <property type="protein sequence ID" value="CAG05157.1"/>
    <property type="molecule type" value="Genomic_DNA"/>
</dbReference>
<gene>
    <name evidence="2" type="ORF">GSTENG00025075001</name>
</gene>
<evidence type="ECO:0000256" key="1">
    <source>
        <dbReference type="SAM" id="MobiDB-lite"/>
    </source>
</evidence>
<feature type="compositionally biased region" description="Low complexity" evidence="1">
    <location>
        <begin position="67"/>
        <end position="80"/>
    </location>
</feature>
<reference evidence="2" key="1">
    <citation type="journal article" date="2004" name="Nature">
        <title>Genome duplication in the teleost fish Tetraodon nigroviridis reveals the early vertebrate proto-karyotype.</title>
        <authorList>
            <person name="Jaillon O."/>
            <person name="Aury J.-M."/>
            <person name="Brunet F."/>
            <person name="Petit J.-L."/>
            <person name="Stange-Thomann N."/>
            <person name="Mauceli E."/>
            <person name="Bouneau L."/>
            <person name="Fischer C."/>
            <person name="Ozouf-Costaz C."/>
            <person name="Bernot A."/>
            <person name="Nicaud S."/>
            <person name="Jaffe D."/>
            <person name="Fisher S."/>
            <person name="Lutfalla G."/>
            <person name="Dossat C."/>
            <person name="Segurens B."/>
            <person name="Dasilva C."/>
            <person name="Salanoubat M."/>
            <person name="Levy M."/>
            <person name="Boudet N."/>
            <person name="Castellano S."/>
            <person name="Anthouard V."/>
            <person name="Jubin C."/>
            <person name="Castelli V."/>
            <person name="Katinka M."/>
            <person name="Vacherie B."/>
            <person name="Biemont C."/>
            <person name="Skalli Z."/>
            <person name="Cattolico L."/>
            <person name="Poulain J."/>
            <person name="De Berardinis V."/>
            <person name="Cruaud C."/>
            <person name="Duprat S."/>
            <person name="Brottier P."/>
            <person name="Coutanceau J.-P."/>
            <person name="Gouzy J."/>
            <person name="Parra G."/>
            <person name="Lardier G."/>
            <person name="Chapple C."/>
            <person name="McKernan K.J."/>
            <person name="McEwan P."/>
            <person name="Bosak S."/>
            <person name="Kellis M."/>
            <person name="Volff J.-N."/>
            <person name="Guigo R."/>
            <person name="Zody M.C."/>
            <person name="Mesirov J."/>
            <person name="Lindblad-Toh K."/>
            <person name="Birren B."/>
            <person name="Nusbaum C."/>
            <person name="Kahn D."/>
            <person name="Robinson-Rechavi M."/>
            <person name="Laudet V."/>
            <person name="Schachter V."/>
            <person name="Quetier F."/>
            <person name="Saurin W."/>
            <person name="Scarpelli C."/>
            <person name="Wincker P."/>
            <person name="Lander E.S."/>
            <person name="Weissenbach J."/>
            <person name="Roest Crollius H."/>
        </authorList>
    </citation>
    <scope>NUCLEOTIDE SEQUENCE [LARGE SCALE GENOMIC DNA]</scope>
</reference>
<evidence type="ECO:0000313" key="2">
    <source>
        <dbReference type="EMBL" id="CAG05157.1"/>
    </source>
</evidence>
<dbReference type="KEGG" id="tng:GSTEN00025075G001"/>
<name>Q4S2H5_TETNG</name>
<feature type="region of interest" description="Disordered" evidence="1">
    <location>
        <begin position="54"/>
        <end position="83"/>
    </location>
</feature>